<feature type="transmembrane region" description="Helical" evidence="1">
    <location>
        <begin position="38"/>
        <end position="57"/>
    </location>
</feature>
<comment type="caution">
    <text evidence="2">The sequence shown here is derived from an EMBL/GenBank/DDBJ whole genome shotgun (WGS) entry which is preliminary data.</text>
</comment>
<evidence type="ECO:0000256" key="1">
    <source>
        <dbReference type="SAM" id="Phobius"/>
    </source>
</evidence>
<protein>
    <submittedName>
        <fullName evidence="2">Uncharacterized protein</fullName>
    </submittedName>
</protein>
<feature type="transmembrane region" description="Helical" evidence="1">
    <location>
        <begin position="15"/>
        <end position="32"/>
    </location>
</feature>
<evidence type="ECO:0000313" key="3">
    <source>
        <dbReference type="Proteomes" id="UP001570417"/>
    </source>
</evidence>
<keyword evidence="3" id="KW-1185">Reference proteome</keyword>
<organism evidence="2 3">
    <name type="scientific">Vibrio gallaecicus</name>
    <dbReference type="NCBI Taxonomy" id="552386"/>
    <lineage>
        <taxon>Bacteria</taxon>
        <taxon>Pseudomonadati</taxon>
        <taxon>Pseudomonadota</taxon>
        <taxon>Gammaproteobacteria</taxon>
        <taxon>Vibrionales</taxon>
        <taxon>Vibrionaceae</taxon>
        <taxon>Vibrio</taxon>
    </lineage>
</organism>
<evidence type="ECO:0000313" key="2">
    <source>
        <dbReference type="EMBL" id="MFA0570869.1"/>
    </source>
</evidence>
<name>A0ABV4NHL1_9VIBR</name>
<dbReference type="RefSeq" id="WP_372268675.1">
    <property type="nucleotide sequence ID" value="NZ_JBFRUW010000163.1"/>
</dbReference>
<keyword evidence="1" id="KW-1133">Transmembrane helix</keyword>
<dbReference type="EMBL" id="JBFRUW010000163">
    <property type="protein sequence ID" value="MFA0570869.1"/>
    <property type="molecule type" value="Genomic_DNA"/>
</dbReference>
<reference evidence="2 3" key="1">
    <citation type="journal article" date="2024" name="ISME J.">
        <title>Tailless and filamentous prophages are predominant in marine Vibrio.</title>
        <authorList>
            <person name="Steensen K."/>
            <person name="Seneca J."/>
            <person name="Bartlau N."/>
            <person name="Yu X.A."/>
            <person name="Hussain F.A."/>
            <person name="Polz M.F."/>
        </authorList>
    </citation>
    <scope>NUCLEOTIDE SEQUENCE [LARGE SCALE GENOMIC DNA]</scope>
    <source>
        <strain evidence="2 3">10N.222.51.A1</strain>
    </source>
</reference>
<keyword evidence="1" id="KW-0472">Membrane</keyword>
<proteinExistence type="predicted"/>
<gene>
    <name evidence="2" type="ORF">AB4566_21705</name>
</gene>
<feature type="non-terminal residue" evidence="2">
    <location>
        <position position="1"/>
    </location>
</feature>
<dbReference type="Proteomes" id="UP001570417">
    <property type="component" value="Unassembled WGS sequence"/>
</dbReference>
<sequence>GRYVNGEVNIQNIRLLKHPFLMLAAAMISMIVQRKVFFGFELIVVTAVVSLCVGFIVHKRRSASEMYYIPVDKRNFFKDKVLQSIYL</sequence>
<keyword evidence="1" id="KW-0812">Transmembrane</keyword>
<accession>A0ABV4NHL1</accession>